<keyword evidence="3" id="KW-1185">Reference proteome</keyword>
<dbReference type="EMBL" id="MU155559">
    <property type="protein sequence ID" value="KAF9472245.1"/>
    <property type="molecule type" value="Genomic_DNA"/>
</dbReference>
<accession>A0A9P5YPB1</accession>
<sequence length="683" mass="76737">MFPAFRRLSLRTELPSNGLSIRCYIHNPQSFFGPSTRGQVISVSETSTKVSTEAAGSSTNPKIYPKKREESENDVPFDDTTLNSSSRTKKSARKIIEPPTKKIEAFLRRAKSENHTLTLADVERCNPSTIPDTRSPRYEAEYNEVMNNLTRSFSMVNMQKIFDLYKMPQLPLSRQNKVRYAQAILEHWGWTPIAVVRDSVLDETKASELHFPLRSEEAFLLMGKDGAELLGLAKRYSVNLSFYDHPMTLKANGLQGSLKLLEGYLKGFKKDIQSEVTSLPLGQSLSFGTLKSISRLSGAYLVPEKDKLRIFFHRNQPWTSKIAQYLSVQAASGETAHTIQAVFSPNVATSGGVDHPSSTYSLYPFSPHQYLSWKIPSSSTFRLRRVGQWLDVIKATNRSIPTDEDFDNSVLFNESASDLKTQLLGQIPIPRISCSSFVVSASTGHCLFLSSISQGQTLTPPLTGRLDRMRIFSWAQEFPGRVAFQPSMPVSLLASSADKEQHVRKLVYVERATTTDHASSNRTLNFEYPQRVKDPKEKEELKPLCFIGQEIRINVLFPDRFTDIQFSAIAVNEVLPARIPTDFLPYIPILEPRSPVTHELAPFELTFEGSTYTLNSDTYIHREFKKISTGGMQSRALVETHVDAGIGKRSTVCKILCDDYSTEVGWKNFLGQCNSLSTSSSFL</sequence>
<dbReference type="Proteomes" id="UP000807469">
    <property type="component" value="Unassembled WGS sequence"/>
</dbReference>
<comment type="caution">
    <text evidence="2">The sequence shown here is derived from an EMBL/GenBank/DDBJ whole genome shotgun (WGS) entry which is preliminary data.</text>
</comment>
<gene>
    <name evidence="2" type="ORF">BDN70DRAFT_844679</name>
</gene>
<dbReference type="AlphaFoldDB" id="A0A9P5YPB1"/>
<proteinExistence type="predicted"/>
<organism evidence="2 3">
    <name type="scientific">Pholiota conissans</name>
    <dbReference type="NCBI Taxonomy" id="109636"/>
    <lineage>
        <taxon>Eukaryota</taxon>
        <taxon>Fungi</taxon>
        <taxon>Dikarya</taxon>
        <taxon>Basidiomycota</taxon>
        <taxon>Agaricomycotina</taxon>
        <taxon>Agaricomycetes</taxon>
        <taxon>Agaricomycetidae</taxon>
        <taxon>Agaricales</taxon>
        <taxon>Agaricineae</taxon>
        <taxon>Strophariaceae</taxon>
        <taxon>Pholiota</taxon>
    </lineage>
</organism>
<evidence type="ECO:0000256" key="1">
    <source>
        <dbReference type="SAM" id="MobiDB-lite"/>
    </source>
</evidence>
<evidence type="ECO:0000313" key="2">
    <source>
        <dbReference type="EMBL" id="KAF9472245.1"/>
    </source>
</evidence>
<reference evidence="2" key="1">
    <citation type="submission" date="2020-11" db="EMBL/GenBank/DDBJ databases">
        <authorList>
            <consortium name="DOE Joint Genome Institute"/>
            <person name="Ahrendt S."/>
            <person name="Riley R."/>
            <person name="Andreopoulos W."/>
            <person name="Labutti K."/>
            <person name="Pangilinan J."/>
            <person name="Ruiz-Duenas F.J."/>
            <person name="Barrasa J.M."/>
            <person name="Sanchez-Garcia M."/>
            <person name="Camarero S."/>
            <person name="Miyauchi S."/>
            <person name="Serrano A."/>
            <person name="Linde D."/>
            <person name="Babiker R."/>
            <person name="Drula E."/>
            <person name="Ayuso-Fernandez I."/>
            <person name="Pacheco R."/>
            <person name="Padilla G."/>
            <person name="Ferreira P."/>
            <person name="Barriuso J."/>
            <person name="Kellner H."/>
            <person name="Castanera R."/>
            <person name="Alfaro M."/>
            <person name="Ramirez L."/>
            <person name="Pisabarro A.G."/>
            <person name="Kuo A."/>
            <person name="Tritt A."/>
            <person name="Lipzen A."/>
            <person name="He G."/>
            <person name="Yan M."/>
            <person name="Ng V."/>
            <person name="Cullen D."/>
            <person name="Martin F."/>
            <person name="Rosso M.-N."/>
            <person name="Henrissat B."/>
            <person name="Hibbett D."/>
            <person name="Martinez A.T."/>
            <person name="Grigoriev I.V."/>
        </authorList>
    </citation>
    <scope>NUCLEOTIDE SEQUENCE</scope>
    <source>
        <strain evidence="2">CIRM-BRFM 674</strain>
    </source>
</reference>
<name>A0A9P5YPB1_9AGAR</name>
<dbReference type="OrthoDB" id="3362817at2759"/>
<protein>
    <submittedName>
        <fullName evidence="2">Uncharacterized protein</fullName>
    </submittedName>
</protein>
<feature type="region of interest" description="Disordered" evidence="1">
    <location>
        <begin position="47"/>
        <end position="94"/>
    </location>
</feature>
<evidence type="ECO:0000313" key="3">
    <source>
        <dbReference type="Proteomes" id="UP000807469"/>
    </source>
</evidence>